<dbReference type="InterPro" id="IPR032675">
    <property type="entry name" value="LRR_dom_sf"/>
</dbReference>
<evidence type="ECO:0000313" key="7">
    <source>
        <dbReference type="EMBL" id="KAK1609358.1"/>
    </source>
</evidence>
<dbReference type="Pfam" id="PF23559">
    <property type="entry name" value="WHD_DRP"/>
    <property type="match status" value="1"/>
</dbReference>
<keyword evidence="1" id="KW-0677">Repeat</keyword>
<evidence type="ECO:0000259" key="5">
    <source>
        <dbReference type="Pfam" id="PF23559"/>
    </source>
</evidence>
<dbReference type="Pfam" id="PF00931">
    <property type="entry name" value="NB-ARC"/>
    <property type="match status" value="1"/>
</dbReference>
<feature type="domain" description="Disease resistance R13L4/SHOC-2-like LRR" evidence="6">
    <location>
        <begin position="556"/>
        <end position="932"/>
    </location>
</feature>
<proteinExistence type="predicted"/>
<dbReference type="InterPro" id="IPR027417">
    <property type="entry name" value="P-loop_NTPase"/>
</dbReference>
<dbReference type="SUPFAM" id="SSF52047">
    <property type="entry name" value="RNI-like"/>
    <property type="match status" value="1"/>
</dbReference>
<evidence type="ECO:0000259" key="6">
    <source>
        <dbReference type="Pfam" id="PF23598"/>
    </source>
</evidence>
<sequence length="945" mass="106332">MDVVRLIDSVLKKVENVRNMIKEDKKAGVDLRIGLETIKCEMALMSSDVKKVWSKKAEKPEEWIFLLQDLAYDIEDFIERRGRDPQKSAPVRLLRVAMVRDPRPEHIARIEHFKNQIIRIQSSRQKDESHPTTQPTSTKKTEGKSGHGPGVAGPSVCSGDAGSSSASLTPCEYNKHLGTGKSDILELLLGDDGQQKELKVISILGFSGSGKTTLARAVYKDESVIKRFSHQAFIDVSAFTHAFGILQSILRQVSQGAVPLQTSSIKVTECLQEFLRRKRYLVIIDGVELPQDWRDIKAAFPSNEEGSRVVVSTRTQSVAAACSCGSYLYKIRALDRNESEDLFWGKLGPKKRQPSREVQLGTLFDKCDGLPQALVQAAEFLSQEGVTEEDYEKVGRALGTHIASAIPAFRHMKRSLVRCYDSLDDQGHKACMLSVGMFPRGHRIRRKSLVRRWKAEGLLVGDVYFSEHDVAVGCLDKLVDLGVIEPVLLGDNSKVKRYKVYGVMLEFIVHRSVSWNFITLIDHGKVVRSNAIGCHPRRLSVHGIGVTQEEIELSCIRSLTICDSSEMDFDKCEFLRVLDLEGCTWLEDAHLDTICNLLHLKYLSLRSTGVSKLPRKMEDLHCLETLDARDTRVEMLPMEVLMLPQLVHLFGDFQLPAELGDAKRKDKLENFFSKKSRLQTLAGFKIVKNTGFEQILLHCGTLRKVKIWCKIPTTPPPPRRLRTKLASCFRVKEVPTPSLTESLVSSLAVCFPRLDSLSIDFNGVCKNFLDSVLTDRSSLTSLKIWGQMESLPTSATLSNLRTHLRELHLSKTGLSSKVLSGLQNLDCLVCLRLTEDRPGPWNDGTFLVEPNKFQSLLRISFHGPKLPRVEIQPEGMRCLISLHLVCPEPEKELGVQGITHLHELNEVMLHPDASEEKMQAWKEEAVRHKNRPYVKKQLMSSNVQA</sequence>
<organism evidence="7 8">
    <name type="scientific">Lolium multiflorum</name>
    <name type="common">Italian ryegrass</name>
    <name type="synonym">Lolium perenne subsp. multiflorum</name>
    <dbReference type="NCBI Taxonomy" id="4521"/>
    <lineage>
        <taxon>Eukaryota</taxon>
        <taxon>Viridiplantae</taxon>
        <taxon>Streptophyta</taxon>
        <taxon>Embryophyta</taxon>
        <taxon>Tracheophyta</taxon>
        <taxon>Spermatophyta</taxon>
        <taxon>Magnoliopsida</taxon>
        <taxon>Liliopsida</taxon>
        <taxon>Poales</taxon>
        <taxon>Poaceae</taxon>
        <taxon>BOP clade</taxon>
        <taxon>Pooideae</taxon>
        <taxon>Poodae</taxon>
        <taxon>Poeae</taxon>
        <taxon>Poeae Chloroplast Group 2 (Poeae type)</taxon>
        <taxon>Loliodinae</taxon>
        <taxon>Loliinae</taxon>
        <taxon>Lolium</taxon>
    </lineage>
</organism>
<dbReference type="InterPro" id="IPR002182">
    <property type="entry name" value="NB-ARC"/>
</dbReference>
<dbReference type="GO" id="GO:0043531">
    <property type="term" value="F:ADP binding"/>
    <property type="evidence" value="ECO:0007669"/>
    <property type="project" value="InterPro"/>
</dbReference>
<dbReference type="Gene3D" id="3.40.50.300">
    <property type="entry name" value="P-loop containing nucleotide triphosphate hydrolases"/>
    <property type="match status" value="1"/>
</dbReference>
<evidence type="ECO:0000256" key="2">
    <source>
        <dbReference type="ARBA" id="ARBA00022821"/>
    </source>
</evidence>
<accession>A0AAD8QYC2</accession>
<dbReference type="SUPFAM" id="SSF52540">
    <property type="entry name" value="P-loop containing nucleoside triphosphate hydrolases"/>
    <property type="match status" value="1"/>
</dbReference>
<evidence type="ECO:0000259" key="4">
    <source>
        <dbReference type="Pfam" id="PF00931"/>
    </source>
</evidence>
<dbReference type="Gene3D" id="3.80.10.10">
    <property type="entry name" value="Ribonuclease Inhibitor"/>
    <property type="match status" value="1"/>
</dbReference>
<reference evidence="7" key="1">
    <citation type="submission" date="2023-07" db="EMBL/GenBank/DDBJ databases">
        <title>A chromosome-level genome assembly of Lolium multiflorum.</title>
        <authorList>
            <person name="Chen Y."/>
            <person name="Copetti D."/>
            <person name="Kolliker R."/>
            <person name="Studer B."/>
        </authorList>
    </citation>
    <scope>NUCLEOTIDE SEQUENCE</scope>
    <source>
        <strain evidence="7">02402/16</strain>
        <tissue evidence="7">Leaf</tissue>
    </source>
</reference>
<feature type="region of interest" description="Disordered" evidence="3">
    <location>
        <begin position="121"/>
        <end position="159"/>
    </location>
</feature>
<evidence type="ECO:0000256" key="3">
    <source>
        <dbReference type="SAM" id="MobiDB-lite"/>
    </source>
</evidence>
<feature type="domain" description="NB-ARC" evidence="4">
    <location>
        <begin position="195"/>
        <end position="350"/>
    </location>
</feature>
<dbReference type="PANTHER" id="PTHR23155:SF1227">
    <property type="entry name" value="OS11G0462500 PROTEIN"/>
    <property type="match status" value="1"/>
</dbReference>
<dbReference type="AlphaFoldDB" id="A0AAD8QYC2"/>
<feature type="domain" description="Disease resistance protein winged helix" evidence="5">
    <location>
        <begin position="437"/>
        <end position="508"/>
    </location>
</feature>
<evidence type="ECO:0000256" key="1">
    <source>
        <dbReference type="ARBA" id="ARBA00022737"/>
    </source>
</evidence>
<dbReference type="GO" id="GO:0098542">
    <property type="term" value="P:defense response to other organism"/>
    <property type="evidence" value="ECO:0007669"/>
    <property type="project" value="TreeGrafter"/>
</dbReference>
<dbReference type="InterPro" id="IPR044974">
    <property type="entry name" value="Disease_R_plants"/>
</dbReference>
<gene>
    <name evidence="7" type="ORF">QYE76_033031</name>
</gene>
<keyword evidence="2" id="KW-0611">Plant defense</keyword>
<name>A0AAD8QYC2_LOLMU</name>
<keyword evidence="8" id="KW-1185">Reference proteome</keyword>
<dbReference type="InterPro" id="IPR058922">
    <property type="entry name" value="WHD_DRP"/>
</dbReference>
<dbReference type="EMBL" id="JAUUTY010000007">
    <property type="protein sequence ID" value="KAK1609358.1"/>
    <property type="molecule type" value="Genomic_DNA"/>
</dbReference>
<comment type="caution">
    <text evidence="7">The sequence shown here is derived from an EMBL/GenBank/DDBJ whole genome shotgun (WGS) entry which is preliminary data.</text>
</comment>
<protein>
    <submittedName>
        <fullName evidence="7">Uncharacterized protein</fullName>
    </submittedName>
</protein>
<dbReference type="Proteomes" id="UP001231189">
    <property type="component" value="Unassembled WGS sequence"/>
</dbReference>
<dbReference type="InterPro" id="IPR055414">
    <property type="entry name" value="LRR_R13L4/SHOC2-like"/>
</dbReference>
<dbReference type="PRINTS" id="PR00364">
    <property type="entry name" value="DISEASERSIST"/>
</dbReference>
<dbReference type="Pfam" id="PF23598">
    <property type="entry name" value="LRR_14"/>
    <property type="match status" value="1"/>
</dbReference>
<dbReference type="PANTHER" id="PTHR23155">
    <property type="entry name" value="DISEASE RESISTANCE PROTEIN RP"/>
    <property type="match status" value="1"/>
</dbReference>
<evidence type="ECO:0000313" key="8">
    <source>
        <dbReference type="Proteomes" id="UP001231189"/>
    </source>
</evidence>